<feature type="domain" description="DUF4878" evidence="2">
    <location>
        <begin position="16"/>
        <end position="53"/>
    </location>
</feature>
<keyword evidence="1" id="KW-0732">Signal</keyword>
<dbReference type="EMBL" id="JAFKCU010000008">
    <property type="protein sequence ID" value="MBN7818043.1"/>
    <property type="molecule type" value="Genomic_DNA"/>
</dbReference>
<dbReference type="RefSeq" id="WP_206588707.1">
    <property type="nucleotide sequence ID" value="NZ_JAFKCU010000008.1"/>
</dbReference>
<organism evidence="3 4">
    <name type="scientific">Algoriphagus pacificus</name>
    <dbReference type="NCBI Taxonomy" id="2811234"/>
    <lineage>
        <taxon>Bacteria</taxon>
        <taxon>Pseudomonadati</taxon>
        <taxon>Bacteroidota</taxon>
        <taxon>Cytophagia</taxon>
        <taxon>Cytophagales</taxon>
        <taxon>Cyclobacteriaceae</taxon>
        <taxon>Algoriphagus</taxon>
    </lineage>
</organism>
<evidence type="ECO:0000259" key="2">
    <source>
        <dbReference type="Pfam" id="PF12870"/>
    </source>
</evidence>
<sequence>MKKTFPILCLAILFFSCSSSPENAVKNFTENISKGRVEEAKKYATETTGDMLDMASGMGIIPVDPDYKFEMLNDSIVDNKAWVTILNTNGSSEVIETVKIDGEWLVHMRPKF</sequence>
<reference evidence="3 4" key="1">
    <citation type="submission" date="2021-03" db="EMBL/GenBank/DDBJ databases">
        <title>novel species isolated from a fishpond in China.</title>
        <authorList>
            <person name="Lu H."/>
            <person name="Cai Z."/>
        </authorList>
    </citation>
    <scope>NUCLEOTIDE SEQUENCE [LARGE SCALE GENOMIC DNA]</scope>
    <source>
        <strain evidence="3 4">YJ13C</strain>
    </source>
</reference>
<dbReference type="Proteomes" id="UP000664480">
    <property type="component" value="Unassembled WGS sequence"/>
</dbReference>
<accession>A0ABS3CLT0</accession>
<comment type="caution">
    <text evidence="3">The sequence shown here is derived from an EMBL/GenBank/DDBJ whole genome shotgun (WGS) entry which is preliminary data.</text>
</comment>
<proteinExistence type="predicted"/>
<evidence type="ECO:0000313" key="3">
    <source>
        <dbReference type="EMBL" id="MBN7818043.1"/>
    </source>
</evidence>
<dbReference type="Pfam" id="PF12870">
    <property type="entry name" value="DUF4878"/>
    <property type="match status" value="1"/>
</dbReference>
<dbReference type="PROSITE" id="PS51257">
    <property type="entry name" value="PROKAR_LIPOPROTEIN"/>
    <property type="match status" value="1"/>
</dbReference>
<name>A0ABS3CLT0_9BACT</name>
<feature type="signal peptide" evidence="1">
    <location>
        <begin position="1"/>
        <end position="24"/>
    </location>
</feature>
<evidence type="ECO:0000313" key="4">
    <source>
        <dbReference type="Proteomes" id="UP000664480"/>
    </source>
</evidence>
<evidence type="ECO:0000256" key="1">
    <source>
        <dbReference type="SAM" id="SignalP"/>
    </source>
</evidence>
<feature type="chain" id="PRO_5047132493" evidence="1">
    <location>
        <begin position="25"/>
        <end position="112"/>
    </location>
</feature>
<dbReference type="InterPro" id="IPR024267">
    <property type="entry name" value="DUF4878"/>
</dbReference>
<protein>
    <submittedName>
        <fullName evidence="3">DUF4878 domain-containing protein</fullName>
    </submittedName>
</protein>
<keyword evidence="4" id="KW-1185">Reference proteome</keyword>
<gene>
    <name evidence="3" type="ORF">J0A69_21570</name>
</gene>